<accession>A0ABD2N250</accession>
<keyword evidence="2" id="KW-1185">Reference proteome</keyword>
<comment type="caution">
    <text evidence="1">The sequence shown here is derived from an EMBL/GenBank/DDBJ whole genome shotgun (WGS) entry which is preliminary data.</text>
</comment>
<evidence type="ECO:0000313" key="2">
    <source>
        <dbReference type="Proteomes" id="UP001516400"/>
    </source>
</evidence>
<organism evidence="1 2">
    <name type="scientific">Cryptolaemus montrouzieri</name>
    <dbReference type="NCBI Taxonomy" id="559131"/>
    <lineage>
        <taxon>Eukaryota</taxon>
        <taxon>Metazoa</taxon>
        <taxon>Ecdysozoa</taxon>
        <taxon>Arthropoda</taxon>
        <taxon>Hexapoda</taxon>
        <taxon>Insecta</taxon>
        <taxon>Pterygota</taxon>
        <taxon>Neoptera</taxon>
        <taxon>Endopterygota</taxon>
        <taxon>Coleoptera</taxon>
        <taxon>Polyphaga</taxon>
        <taxon>Cucujiformia</taxon>
        <taxon>Coccinelloidea</taxon>
        <taxon>Coccinellidae</taxon>
        <taxon>Scymninae</taxon>
        <taxon>Scymnini</taxon>
        <taxon>Cryptolaemus</taxon>
    </lineage>
</organism>
<dbReference type="AlphaFoldDB" id="A0ABD2N250"/>
<dbReference type="EMBL" id="JABFTP020000062">
    <property type="protein sequence ID" value="KAL3272853.1"/>
    <property type="molecule type" value="Genomic_DNA"/>
</dbReference>
<sequence>MSKLSFARLNFGEIEICSSESTPRISNSLQKSEKNNLVIHGASLDNQSPRKTAVNIFRDVMNVATVAEDLDDAYTLGKEDESPILVELISFNKKNEILKRTNTLNGTGIYITLDISPEQRIKQSILIKYMKEARNKGQTSRIRGDNLIVDGKAFKINQHRTPDCSVDSDVVPKVTKNIVLICRNLNDLRPDPP</sequence>
<proteinExistence type="predicted"/>
<dbReference type="Proteomes" id="UP001516400">
    <property type="component" value="Unassembled WGS sequence"/>
</dbReference>
<evidence type="ECO:0000313" key="1">
    <source>
        <dbReference type="EMBL" id="KAL3272853.1"/>
    </source>
</evidence>
<reference evidence="1 2" key="1">
    <citation type="journal article" date="2021" name="BMC Biol.">
        <title>Horizontally acquired antibacterial genes associated with adaptive radiation of ladybird beetles.</title>
        <authorList>
            <person name="Li H.S."/>
            <person name="Tang X.F."/>
            <person name="Huang Y.H."/>
            <person name="Xu Z.Y."/>
            <person name="Chen M.L."/>
            <person name="Du X.Y."/>
            <person name="Qiu B.Y."/>
            <person name="Chen P.T."/>
            <person name="Zhang W."/>
            <person name="Slipinski A."/>
            <person name="Escalona H.E."/>
            <person name="Waterhouse R.M."/>
            <person name="Zwick A."/>
            <person name="Pang H."/>
        </authorList>
    </citation>
    <scope>NUCLEOTIDE SEQUENCE [LARGE SCALE GENOMIC DNA]</scope>
    <source>
        <strain evidence="1">SYSU2018</strain>
    </source>
</reference>
<name>A0ABD2N250_9CUCU</name>
<gene>
    <name evidence="1" type="ORF">HHI36_014314</name>
</gene>
<protein>
    <submittedName>
        <fullName evidence="1">Uncharacterized protein</fullName>
    </submittedName>
</protein>